<feature type="non-terminal residue" evidence="1">
    <location>
        <position position="45"/>
    </location>
</feature>
<gene>
    <name evidence="1" type="ORF">GCK32_020240</name>
</gene>
<reference evidence="1 2" key="1">
    <citation type="submission" date="2019-10" db="EMBL/GenBank/DDBJ databases">
        <title>Assembly and Annotation for the nematode Trichostrongylus colubriformis.</title>
        <authorList>
            <person name="Martin J."/>
        </authorList>
    </citation>
    <scope>NUCLEOTIDE SEQUENCE [LARGE SCALE GENOMIC DNA]</scope>
    <source>
        <strain evidence="1">G859</strain>
        <tissue evidence="1">Whole worm</tissue>
    </source>
</reference>
<accession>A0AAN8G076</accession>
<sequence>MSTGLLLWTSISSRLSVVDLNPNLPFYSRRLRIPPTSLIYLFKPC</sequence>
<organism evidence="1 2">
    <name type="scientific">Trichostrongylus colubriformis</name>
    <name type="common">Black scour worm</name>
    <dbReference type="NCBI Taxonomy" id="6319"/>
    <lineage>
        <taxon>Eukaryota</taxon>
        <taxon>Metazoa</taxon>
        <taxon>Ecdysozoa</taxon>
        <taxon>Nematoda</taxon>
        <taxon>Chromadorea</taxon>
        <taxon>Rhabditida</taxon>
        <taxon>Rhabditina</taxon>
        <taxon>Rhabditomorpha</taxon>
        <taxon>Strongyloidea</taxon>
        <taxon>Trichostrongylidae</taxon>
        <taxon>Trichostrongylus</taxon>
    </lineage>
</organism>
<name>A0AAN8G076_TRICO</name>
<protein>
    <submittedName>
        <fullName evidence="1">Uncharacterized protein</fullName>
    </submittedName>
</protein>
<dbReference type="Proteomes" id="UP001331761">
    <property type="component" value="Unassembled WGS sequence"/>
</dbReference>
<proteinExistence type="predicted"/>
<dbReference type="EMBL" id="WIXE01007179">
    <property type="protein sequence ID" value="KAK5980650.1"/>
    <property type="molecule type" value="Genomic_DNA"/>
</dbReference>
<comment type="caution">
    <text evidence="1">The sequence shown here is derived from an EMBL/GenBank/DDBJ whole genome shotgun (WGS) entry which is preliminary data.</text>
</comment>
<evidence type="ECO:0000313" key="1">
    <source>
        <dbReference type="EMBL" id="KAK5980650.1"/>
    </source>
</evidence>
<dbReference type="AlphaFoldDB" id="A0AAN8G076"/>
<evidence type="ECO:0000313" key="2">
    <source>
        <dbReference type="Proteomes" id="UP001331761"/>
    </source>
</evidence>
<keyword evidence="2" id="KW-1185">Reference proteome</keyword>